<evidence type="ECO:0000313" key="3">
    <source>
        <dbReference type="Proteomes" id="UP001190700"/>
    </source>
</evidence>
<dbReference type="EMBL" id="LGRX02004647">
    <property type="protein sequence ID" value="KAK3279836.1"/>
    <property type="molecule type" value="Genomic_DNA"/>
</dbReference>
<reference evidence="2 3" key="1">
    <citation type="journal article" date="2015" name="Genome Biol. Evol.">
        <title>Comparative Genomics of a Bacterivorous Green Alga Reveals Evolutionary Causalities and Consequences of Phago-Mixotrophic Mode of Nutrition.</title>
        <authorList>
            <person name="Burns J.A."/>
            <person name="Paasch A."/>
            <person name="Narechania A."/>
            <person name="Kim E."/>
        </authorList>
    </citation>
    <scope>NUCLEOTIDE SEQUENCE [LARGE SCALE GENOMIC DNA]</scope>
    <source>
        <strain evidence="2 3">PLY_AMNH</strain>
    </source>
</reference>
<evidence type="ECO:0000313" key="2">
    <source>
        <dbReference type="EMBL" id="KAK3279836.1"/>
    </source>
</evidence>
<sequence>WQPELTGSPYHKLQPTCSTGRCHSANLVGRKIVLYAGASLEEYAEQTEDVVTLDVDSWEFRKVELRAVKKNYVAPAEMGGGNVGHLMRSFGQQTTPFPRFTHTAVRHVAGNRILVAAGWNNNCGTLGDLWELNIADYEGPGDLQDQSVTLSTEEVQELELRNQRLMSRQAGLQHFLSGFAGFYGRAGGSAPAADELLVQLQDIYYQDKDEDEDSSEEEEEEDDDDDEDDYYCDLRDVDREYSEEEEEEEEEEEDDDDEGGNSEDEDGSKKEKSSDADDAPIAEPDDMQAMVTDATGSSRIVDEHVERPANMSELTPHSKSDASEVRQNEEGSEPDEKSEAKYRRTGS</sequence>
<evidence type="ECO:0000256" key="1">
    <source>
        <dbReference type="SAM" id="MobiDB-lite"/>
    </source>
</evidence>
<name>A0AAE0GKP2_9CHLO</name>
<dbReference type="SUPFAM" id="SSF50965">
    <property type="entry name" value="Galactose oxidase, central domain"/>
    <property type="match status" value="1"/>
</dbReference>
<organism evidence="2 3">
    <name type="scientific">Cymbomonas tetramitiformis</name>
    <dbReference type="NCBI Taxonomy" id="36881"/>
    <lineage>
        <taxon>Eukaryota</taxon>
        <taxon>Viridiplantae</taxon>
        <taxon>Chlorophyta</taxon>
        <taxon>Pyramimonadophyceae</taxon>
        <taxon>Pyramimonadales</taxon>
        <taxon>Pyramimonadaceae</taxon>
        <taxon>Cymbomonas</taxon>
    </lineage>
</organism>
<comment type="caution">
    <text evidence="2">The sequence shown here is derived from an EMBL/GenBank/DDBJ whole genome shotgun (WGS) entry which is preliminary data.</text>
</comment>
<feature type="compositionally biased region" description="Basic and acidic residues" evidence="1">
    <location>
        <begin position="316"/>
        <end position="347"/>
    </location>
</feature>
<feature type="compositionally biased region" description="Acidic residues" evidence="1">
    <location>
        <begin position="241"/>
        <end position="266"/>
    </location>
</feature>
<dbReference type="Proteomes" id="UP001190700">
    <property type="component" value="Unassembled WGS sequence"/>
</dbReference>
<dbReference type="InterPro" id="IPR011043">
    <property type="entry name" value="Gal_Oxase/kelch_b-propeller"/>
</dbReference>
<gene>
    <name evidence="2" type="ORF">CYMTET_12288</name>
</gene>
<accession>A0AAE0GKP2</accession>
<protein>
    <submittedName>
        <fullName evidence="2">Uncharacterized protein</fullName>
    </submittedName>
</protein>
<dbReference type="Gene3D" id="2.120.10.80">
    <property type="entry name" value="Kelch-type beta propeller"/>
    <property type="match status" value="1"/>
</dbReference>
<feature type="region of interest" description="Disordered" evidence="1">
    <location>
        <begin position="206"/>
        <end position="347"/>
    </location>
</feature>
<dbReference type="InterPro" id="IPR015915">
    <property type="entry name" value="Kelch-typ_b-propeller"/>
</dbReference>
<feature type="compositionally biased region" description="Acidic residues" evidence="1">
    <location>
        <begin position="208"/>
        <end position="231"/>
    </location>
</feature>
<proteinExistence type="predicted"/>
<keyword evidence="3" id="KW-1185">Reference proteome</keyword>
<dbReference type="AlphaFoldDB" id="A0AAE0GKP2"/>
<feature type="non-terminal residue" evidence="2">
    <location>
        <position position="1"/>
    </location>
</feature>
<feature type="compositionally biased region" description="Acidic residues" evidence="1">
    <location>
        <begin position="276"/>
        <end position="286"/>
    </location>
</feature>